<keyword evidence="5" id="KW-0611">Plant defense</keyword>
<accession>A0AAW2XWA6</accession>
<dbReference type="PANTHER" id="PTHR36766:SF70">
    <property type="entry name" value="DISEASE RESISTANCE PROTEIN RGA4"/>
    <property type="match status" value="1"/>
</dbReference>
<evidence type="ECO:0000259" key="8">
    <source>
        <dbReference type="Pfam" id="PF18052"/>
    </source>
</evidence>
<evidence type="ECO:0000256" key="6">
    <source>
        <dbReference type="ARBA" id="ARBA00022840"/>
    </source>
</evidence>
<evidence type="ECO:0000256" key="3">
    <source>
        <dbReference type="ARBA" id="ARBA00022737"/>
    </source>
</evidence>
<dbReference type="EMBL" id="JACGWN010000003">
    <property type="protein sequence ID" value="KAL0457217.1"/>
    <property type="molecule type" value="Genomic_DNA"/>
</dbReference>
<dbReference type="CDD" id="cd14798">
    <property type="entry name" value="RX-CC_like"/>
    <property type="match status" value="1"/>
</dbReference>
<evidence type="ECO:0000256" key="5">
    <source>
        <dbReference type="ARBA" id="ARBA00022821"/>
    </source>
</evidence>
<dbReference type="Pfam" id="PF00931">
    <property type="entry name" value="NB-ARC"/>
    <property type="match status" value="1"/>
</dbReference>
<comment type="caution">
    <text evidence="9">The sequence shown here is derived from an EMBL/GenBank/DDBJ whole genome shotgun (WGS) entry which is preliminary data.</text>
</comment>
<dbReference type="Gene3D" id="1.10.8.430">
    <property type="entry name" value="Helical domain of apoptotic protease-activating factors"/>
    <property type="match status" value="1"/>
</dbReference>
<gene>
    <name evidence="9" type="ORF">Slati_1060900</name>
</gene>
<comment type="similarity">
    <text evidence="1">Belongs to the disease resistance NB-LRR family.</text>
</comment>
<feature type="domain" description="NB-ARC" evidence="7">
    <location>
        <begin position="170"/>
        <end position="343"/>
    </location>
</feature>
<dbReference type="GO" id="GO:0006952">
    <property type="term" value="P:defense response"/>
    <property type="evidence" value="ECO:0007669"/>
    <property type="project" value="UniProtKB-KW"/>
</dbReference>
<dbReference type="FunFam" id="3.40.50.300:FF:001091">
    <property type="entry name" value="Probable disease resistance protein At1g61300"/>
    <property type="match status" value="1"/>
</dbReference>
<keyword evidence="3" id="KW-0677">Repeat</keyword>
<evidence type="ECO:0000256" key="2">
    <source>
        <dbReference type="ARBA" id="ARBA00022614"/>
    </source>
</evidence>
<evidence type="ECO:0000256" key="1">
    <source>
        <dbReference type="ARBA" id="ARBA00008894"/>
    </source>
</evidence>
<dbReference type="PRINTS" id="PR00364">
    <property type="entry name" value="DISEASERSIST"/>
</dbReference>
<proteinExistence type="inferred from homology"/>
<dbReference type="GO" id="GO:0005524">
    <property type="term" value="F:ATP binding"/>
    <property type="evidence" value="ECO:0007669"/>
    <property type="project" value="UniProtKB-KW"/>
</dbReference>
<dbReference type="PANTHER" id="PTHR36766">
    <property type="entry name" value="PLANT BROAD-SPECTRUM MILDEW RESISTANCE PROTEIN RPW8"/>
    <property type="match status" value="1"/>
</dbReference>
<reference evidence="9" key="2">
    <citation type="journal article" date="2024" name="Plant">
        <title>Genomic evolution and insights into agronomic trait innovations of Sesamum species.</title>
        <authorList>
            <person name="Miao H."/>
            <person name="Wang L."/>
            <person name="Qu L."/>
            <person name="Liu H."/>
            <person name="Sun Y."/>
            <person name="Le M."/>
            <person name="Wang Q."/>
            <person name="Wei S."/>
            <person name="Zheng Y."/>
            <person name="Lin W."/>
            <person name="Duan Y."/>
            <person name="Cao H."/>
            <person name="Xiong S."/>
            <person name="Wang X."/>
            <person name="Wei L."/>
            <person name="Li C."/>
            <person name="Ma Q."/>
            <person name="Ju M."/>
            <person name="Zhao R."/>
            <person name="Li G."/>
            <person name="Mu C."/>
            <person name="Tian Q."/>
            <person name="Mei H."/>
            <person name="Zhang T."/>
            <person name="Gao T."/>
            <person name="Zhang H."/>
        </authorList>
    </citation>
    <scope>NUCLEOTIDE SEQUENCE</scope>
    <source>
        <strain evidence="9">KEN1</strain>
    </source>
</reference>
<dbReference type="InterPro" id="IPR042197">
    <property type="entry name" value="Apaf_helical"/>
</dbReference>
<dbReference type="InterPro" id="IPR027417">
    <property type="entry name" value="P-loop_NTPase"/>
</dbReference>
<protein>
    <submittedName>
        <fullName evidence="9">Disease resistance protein RGA3</fullName>
    </submittedName>
</protein>
<organism evidence="9">
    <name type="scientific">Sesamum latifolium</name>
    <dbReference type="NCBI Taxonomy" id="2727402"/>
    <lineage>
        <taxon>Eukaryota</taxon>
        <taxon>Viridiplantae</taxon>
        <taxon>Streptophyta</taxon>
        <taxon>Embryophyta</taxon>
        <taxon>Tracheophyta</taxon>
        <taxon>Spermatophyta</taxon>
        <taxon>Magnoliopsida</taxon>
        <taxon>eudicotyledons</taxon>
        <taxon>Gunneridae</taxon>
        <taxon>Pentapetalae</taxon>
        <taxon>asterids</taxon>
        <taxon>lamiids</taxon>
        <taxon>Lamiales</taxon>
        <taxon>Pedaliaceae</taxon>
        <taxon>Sesamum</taxon>
    </lineage>
</organism>
<evidence type="ECO:0000259" key="7">
    <source>
        <dbReference type="Pfam" id="PF00931"/>
    </source>
</evidence>
<keyword evidence="4" id="KW-0547">Nucleotide-binding</keyword>
<dbReference type="GO" id="GO:0043531">
    <property type="term" value="F:ADP binding"/>
    <property type="evidence" value="ECO:0007669"/>
    <property type="project" value="InterPro"/>
</dbReference>
<dbReference type="Gene3D" id="1.20.5.4130">
    <property type="match status" value="1"/>
</dbReference>
<reference evidence="9" key="1">
    <citation type="submission" date="2020-06" db="EMBL/GenBank/DDBJ databases">
        <authorList>
            <person name="Li T."/>
            <person name="Hu X."/>
            <person name="Zhang T."/>
            <person name="Song X."/>
            <person name="Zhang H."/>
            <person name="Dai N."/>
            <person name="Sheng W."/>
            <person name="Hou X."/>
            <person name="Wei L."/>
        </authorList>
    </citation>
    <scope>NUCLEOTIDE SEQUENCE</scope>
    <source>
        <strain evidence="9">KEN1</strain>
        <tissue evidence="9">Leaf</tissue>
    </source>
</reference>
<keyword evidence="2" id="KW-0433">Leucine-rich repeat</keyword>
<keyword evidence="6" id="KW-0067">ATP-binding</keyword>
<dbReference type="Gene3D" id="3.40.50.300">
    <property type="entry name" value="P-loop containing nucleotide triphosphate hydrolases"/>
    <property type="match status" value="1"/>
</dbReference>
<feature type="domain" description="Disease resistance N-terminal" evidence="8">
    <location>
        <begin position="9"/>
        <end position="98"/>
    </location>
</feature>
<sequence length="402" mass="45263">MGEAIIGAAVQVLLEKLIAVATADMGTIFGVENELTRLKDSFTMIQAFLHDASKRQVEEESVTVWLKKLEDVAYEADNLLDEFNYQIIRRKVEIRNRKVCFFFCFTIPLLFRSKMARKIKDVNMKLEMVNRDANTYDLHRRVADCPIFLPPVVETNSVAVDPIFLGRKDDASVIINMLVSPSDDVVSVVPIVGMGGIGKTTLARSIFNDQQIEQRFDAKAWACVSGCSGSITSIFKRILESLTKNGGMLTSDEAILKNLKEELNGKRYLLVLDDLWNVERKYWDDFKSSLLGINSNKGNFIVVTTRNKDVGEVVNPMYQHSLRELSSDDCWDIIKMRAFANQEEVSEHLENIGRKIASRCGGLPLAANMIAGTLRGKTIDDWIAVLQHGFSYSMETQVVCSR</sequence>
<evidence type="ECO:0000313" key="9">
    <source>
        <dbReference type="EMBL" id="KAL0457217.1"/>
    </source>
</evidence>
<dbReference type="InterPro" id="IPR002182">
    <property type="entry name" value="NB-ARC"/>
</dbReference>
<dbReference type="Pfam" id="PF18052">
    <property type="entry name" value="Rx_N"/>
    <property type="match status" value="1"/>
</dbReference>
<dbReference type="SUPFAM" id="SSF52540">
    <property type="entry name" value="P-loop containing nucleoside triphosphate hydrolases"/>
    <property type="match status" value="1"/>
</dbReference>
<dbReference type="InterPro" id="IPR041118">
    <property type="entry name" value="Rx_N"/>
</dbReference>
<evidence type="ECO:0000256" key="4">
    <source>
        <dbReference type="ARBA" id="ARBA00022741"/>
    </source>
</evidence>
<dbReference type="AlphaFoldDB" id="A0AAW2XWA6"/>
<dbReference type="InterPro" id="IPR038005">
    <property type="entry name" value="RX-like_CC"/>
</dbReference>
<name>A0AAW2XWA6_9LAMI</name>